<dbReference type="OrthoDB" id="534236at2759"/>
<dbReference type="Proteomes" id="UP000247498">
    <property type="component" value="Unassembled WGS sequence"/>
</dbReference>
<keyword evidence="3" id="KW-1185">Reference proteome</keyword>
<comment type="caution">
    <text evidence="2">The sequence shown here is derived from an EMBL/GenBank/DDBJ whole genome shotgun (WGS) entry which is preliminary data.</text>
</comment>
<dbReference type="InParanoid" id="A0A2V0PB54"/>
<proteinExistence type="predicted"/>
<evidence type="ECO:0000313" key="3">
    <source>
        <dbReference type="Proteomes" id="UP000247498"/>
    </source>
</evidence>
<keyword evidence="1" id="KW-0732">Signal</keyword>
<dbReference type="EMBL" id="BDRX01000092">
    <property type="protein sequence ID" value="GBF97094.1"/>
    <property type="molecule type" value="Genomic_DNA"/>
</dbReference>
<organism evidence="2 3">
    <name type="scientific">Raphidocelis subcapitata</name>
    <dbReference type="NCBI Taxonomy" id="307507"/>
    <lineage>
        <taxon>Eukaryota</taxon>
        <taxon>Viridiplantae</taxon>
        <taxon>Chlorophyta</taxon>
        <taxon>core chlorophytes</taxon>
        <taxon>Chlorophyceae</taxon>
        <taxon>CS clade</taxon>
        <taxon>Sphaeropleales</taxon>
        <taxon>Selenastraceae</taxon>
        <taxon>Raphidocelis</taxon>
    </lineage>
</organism>
<feature type="signal peptide" evidence="1">
    <location>
        <begin position="1"/>
        <end position="18"/>
    </location>
</feature>
<protein>
    <submittedName>
        <fullName evidence="2">Uncharacterized protein</fullName>
    </submittedName>
</protein>
<reference evidence="2 3" key="1">
    <citation type="journal article" date="2018" name="Sci. Rep.">
        <title>Raphidocelis subcapitata (=Pseudokirchneriella subcapitata) provides an insight into genome evolution and environmental adaptations in the Sphaeropleales.</title>
        <authorList>
            <person name="Suzuki S."/>
            <person name="Yamaguchi H."/>
            <person name="Nakajima N."/>
            <person name="Kawachi M."/>
        </authorList>
    </citation>
    <scope>NUCLEOTIDE SEQUENCE [LARGE SCALE GENOMIC DNA]</scope>
    <source>
        <strain evidence="2 3">NIES-35</strain>
    </source>
</reference>
<gene>
    <name evidence="2" type="ORF">Rsub_10105</name>
</gene>
<accession>A0A2V0PB54</accession>
<sequence length="430" mass="47671">MRLAALLAVALLAVGAAAFTQPAVPLRPNVTTSYISAPTIAQQTLRAMVNLPSRIIAGNFTVDGPRKATPKEELTTEYVGCLDTVMPPPLNWGPLYCAGREARVEQWWDEVGSLHRHIDIPVQPKVKSDMVLWMFSPMMPQFIEFEGVNWFWYHLWHPYDHIMAANAAGPSSVYLKVPGVYTLIHEHYRNTDAEKGKVEYESDAWFHVEDFVTNWYKKRIVISINALGMQSWTLMVNLKDTEEGLKIDVEQIIGVAAKGYDPTDPSKGMSHEAATLINDNLLWPAMEGWAPGDEFMRSANAITRHVVEEFSMFRFFLPQVWDKYPHLQFLSAVNEATGRVAPTGVDLGLSGVLPSVSGAGLHQAFAPLNRTKVDSPGAVKTVASKLPEAIKLGFKMNVNDNLAKMSSNYNALKGSLSSPKTANRTGLFGR</sequence>
<evidence type="ECO:0000313" key="2">
    <source>
        <dbReference type="EMBL" id="GBF97094.1"/>
    </source>
</evidence>
<dbReference type="AlphaFoldDB" id="A0A2V0PB54"/>
<name>A0A2V0PB54_9CHLO</name>
<evidence type="ECO:0000256" key="1">
    <source>
        <dbReference type="SAM" id="SignalP"/>
    </source>
</evidence>
<feature type="chain" id="PRO_5016009145" evidence="1">
    <location>
        <begin position="19"/>
        <end position="430"/>
    </location>
</feature>